<keyword evidence="1" id="KW-1133">Transmembrane helix</keyword>
<reference evidence="2" key="1">
    <citation type="journal article" date="2012" name="PLoS ONE">
        <title>Gene sets for utilization of primary and secondary nutrition supplies in the distal gut of endangered iberian lynx.</title>
        <authorList>
            <person name="Alcaide M."/>
            <person name="Messina E."/>
            <person name="Richter M."/>
            <person name="Bargiela R."/>
            <person name="Peplies J."/>
            <person name="Huws S.A."/>
            <person name="Newbold C.J."/>
            <person name="Golyshin P.N."/>
            <person name="Simon M.A."/>
            <person name="Lopez G."/>
            <person name="Yakimov M.M."/>
            <person name="Ferrer M."/>
        </authorList>
    </citation>
    <scope>NUCLEOTIDE SEQUENCE</scope>
</reference>
<evidence type="ECO:0000313" key="2">
    <source>
        <dbReference type="EMBL" id="EJW98713.1"/>
    </source>
</evidence>
<comment type="caution">
    <text evidence="2">The sequence shown here is derived from an EMBL/GenBank/DDBJ whole genome shotgun (WGS) entry which is preliminary data.</text>
</comment>
<feature type="transmembrane region" description="Helical" evidence="1">
    <location>
        <begin position="156"/>
        <end position="178"/>
    </location>
</feature>
<sequence>ESNGSQRARRAILERIYAFMNRLEAYEEGIVLGSEMSNYAVRRSWFLEQRGFADSLLLPFGEEALLAFHHVTPECCTMLCSEDTRLTEQLPSAGVLKMRRVMDAEVKRRLRGVSWRTSYQWKCATMLFHLFALSFVTYALLRTLQLIQTATYDLNWIYLDLIALLLFGIFLFLPAYCLRRSLQALGEATYGPYLFFYECFRPWYSLEVSMQRFLHRKEFVRKYLCQAVER</sequence>
<accession>J9FW08</accession>
<keyword evidence="2" id="KW-0808">Transferase</keyword>
<dbReference type="EMBL" id="AMCI01004138">
    <property type="protein sequence ID" value="EJW98713.1"/>
    <property type="molecule type" value="Genomic_DNA"/>
</dbReference>
<keyword evidence="1 2" id="KW-0812">Transmembrane</keyword>
<organism evidence="2">
    <name type="scientific">gut metagenome</name>
    <dbReference type="NCBI Taxonomy" id="749906"/>
    <lineage>
        <taxon>unclassified sequences</taxon>
        <taxon>metagenomes</taxon>
        <taxon>organismal metagenomes</taxon>
    </lineage>
</organism>
<feature type="non-terminal residue" evidence="2">
    <location>
        <position position="1"/>
    </location>
</feature>
<keyword evidence="1" id="KW-0472">Membrane</keyword>
<evidence type="ECO:0000256" key="1">
    <source>
        <dbReference type="SAM" id="Phobius"/>
    </source>
</evidence>
<dbReference type="AlphaFoldDB" id="J9FW08"/>
<name>J9FW08_9ZZZZ</name>
<gene>
    <name evidence="2" type="ORF">EVA_13180</name>
</gene>
<protein>
    <submittedName>
        <fullName evidence="2">Transmembrane glycosyltransferase</fullName>
    </submittedName>
</protein>
<dbReference type="GO" id="GO:0016740">
    <property type="term" value="F:transferase activity"/>
    <property type="evidence" value="ECO:0007669"/>
    <property type="project" value="UniProtKB-KW"/>
</dbReference>
<proteinExistence type="predicted"/>
<feature type="transmembrane region" description="Helical" evidence="1">
    <location>
        <begin position="119"/>
        <end position="141"/>
    </location>
</feature>